<evidence type="ECO:0000313" key="2">
    <source>
        <dbReference type="EMBL" id="FAA00905.1"/>
    </source>
</evidence>
<dbReference type="AlphaFoldDB" id="G8DTW0"/>
<proteinExistence type="predicted"/>
<dbReference type="RefSeq" id="WP_024390932.1">
    <property type="nucleotide sequence ID" value="NZ_CECV01000039.1"/>
</dbReference>
<dbReference type="Gene3D" id="3.40.50.300">
    <property type="entry name" value="P-loop containing nucleotide triphosphate hydrolases"/>
    <property type="match status" value="1"/>
</dbReference>
<dbReference type="EMBL" id="CP058741">
    <property type="protein sequence ID" value="QOE28931.1"/>
    <property type="molecule type" value="Genomic_DNA"/>
</dbReference>
<dbReference type="SUPFAM" id="SSF52540">
    <property type="entry name" value="P-loop containing nucleoside triphosphate hydrolases"/>
    <property type="match status" value="1"/>
</dbReference>
<reference evidence="2" key="2">
    <citation type="journal article" date="2013" name="Appl. Environ. Microbiol.">
        <title>Genetic analysis of capsular polysaccharide synthesis gene clusters from all serotypes of Streptococcus suis: potential mechanisms for generation of capsular variation.</title>
        <authorList>
            <person name="Okura M."/>
            <person name="Takamatsu D."/>
            <person name="Maruyama F."/>
            <person name="Nozawa T."/>
            <person name="Nakagawa I."/>
            <person name="Osaki M."/>
            <person name="Sekizaki T."/>
            <person name="Gottschalk M."/>
            <person name="Kumagai Y."/>
            <person name="Hamada S."/>
        </authorList>
    </citation>
    <scope>NUCLEOTIDE SEQUENCE</scope>
    <source>
        <strain evidence="2">8074</strain>
    </source>
</reference>
<sequence>MNIEFFGPPGTGKTYITEKLTGISRQEQKDNSHKKSIRLLKKFSKYSPPSLFYRYKIKKVLSGKVLHYHYHDTSLEEMIDSIVLVATSYRLNLRPDGILDEGLVQRVVSMGINFQLSKNIILGLIELFSLPLSDVKVVFISMDKSKILRSIQERGRKESKMDYFEDDKLTNFVEQYIEVCQFIAESFHFETITRSDFSKFIEENKRK</sequence>
<evidence type="ECO:0000313" key="1">
    <source>
        <dbReference type="EMBL" id="AEH57461.1"/>
    </source>
</evidence>
<protein>
    <submittedName>
        <fullName evidence="1">Cps7J</fullName>
    </submittedName>
    <submittedName>
        <fullName evidence="2">Putative Mg chelatase-related protein</fullName>
    </submittedName>
</protein>
<accession>G8DTW0</accession>
<gene>
    <name evidence="1" type="primary">cps7J</name>
    <name evidence="3" type="ORF">SSU1300283_01616</name>
</gene>
<dbReference type="Proteomes" id="UP000516797">
    <property type="component" value="Chromosome"/>
</dbReference>
<reference evidence="1" key="1">
    <citation type="journal article" date="2011" name="FEMS Microbiol. Lett.">
        <title>Genetic analysis of the capsular polysaccharide synthesis locus in 15 Streptococcus suis serotypes.</title>
        <authorList>
            <person name="Wang K."/>
            <person name="Fan W."/>
            <person name="Cai L."/>
            <person name="Huang B."/>
            <person name="Lu C."/>
        </authorList>
    </citation>
    <scope>NUCLEOTIDE SEQUENCE</scope>
    <source>
        <strain evidence="1">8074</strain>
    </source>
</reference>
<organism evidence="1">
    <name type="scientific">Streptococcus suis</name>
    <dbReference type="NCBI Taxonomy" id="1307"/>
    <lineage>
        <taxon>Bacteria</taxon>
        <taxon>Bacillati</taxon>
        <taxon>Bacillota</taxon>
        <taxon>Bacilli</taxon>
        <taxon>Lactobacillales</taxon>
        <taxon>Streptococcaceae</taxon>
        <taxon>Streptococcus</taxon>
    </lineage>
</organism>
<dbReference type="InterPro" id="IPR027417">
    <property type="entry name" value="P-loop_NTPase"/>
</dbReference>
<name>G8DTW0_STRSU</name>
<evidence type="ECO:0000313" key="3">
    <source>
        <dbReference type="EMBL" id="QOE28931.1"/>
    </source>
</evidence>
<reference evidence="3 4" key="3">
    <citation type="submission" date="2020-07" db="EMBL/GenBank/DDBJ databases">
        <title>Complete genome sequences of Streptococcus suis pig pathogenic strain 10, 13-00283-02 and 16085/3b.</title>
        <authorList>
            <person name="Bunk B."/>
            <person name="Jakobczak B."/>
            <person name="Florian V."/>
            <person name="Dittmar D."/>
            <person name="Maeder U."/>
            <person name="Jarek M."/>
            <person name="Baums C.G."/>
            <person name="Haeussler S."/>
            <person name="Voelker U."/>
            <person name="Michalik S."/>
        </authorList>
    </citation>
    <scope>NUCLEOTIDE SEQUENCE [LARGE SCALE GENOMIC DNA]</scope>
    <source>
        <strain evidence="3 4">13-00283-02</strain>
    </source>
</reference>
<dbReference type="EMBL" id="BR001004">
    <property type="protein sequence ID" value="FAA00905.1"/>
    <property type="molecule type" value="Genomic_DNA"/>
</dbReference>
<dbReference type="EMBL" id="JF273649">
    <property type="protein sequence ID" value="AEH57461.1"/>
    <property type="molecule type" value="Genomic_DNA"/>
</dbReference>
<evidence type="ECO:0000313" key="4">
    <source>
        <dbReference type="Proteomes" id="UP000516797"/>
    </source>
</evidence>